<keyword evidence="9 13" id="KW-0133">Cell shape</keyword>
<comment type="subcellular location">
    <subcellularLocation>
        <location evidence="2 13">Cytoplasm</location>
    </subcellularLocation>
</comment>
<keyword evidence="15" id="KW-0479">Metal-binding</keyword>
<dbReference type="HAMAP" id="MF_00047">
    <property type="entry name" value="Dala_Dala_lig"/>
    <property type="match status" value="1"/>
</dbReference>
<comment type="cofactor">
    <cofactor evidence="15">
        <name>Mg(2+)</name>
        <dbReference type="ChEBI" id="CHEBI:18420"/>
    </cofactor>
    <cofactor evidence="15">
        <name>Mn(2+)</name>
        <dbReference type="ChEBI" id="CHEBI:29035"/>
    </cofactor>
    <text evidence="15">Binds 2 magnesium or manganese ions per subunit.</text>
</comment>
<evidence type="ECO:0000256" key="8">
    <source>
        <dbReference type="ARBA" id="ARBA00022840"/>
    </source>
</evidence>
<dbReference type="SUPFAM" id="SSF52440">
    <property type="entry name" value="PreATP-grasp domain"/>
    <property type="match status" value="1"/>
</dbReference>
<dbReference type="InterPro" id="IPR000291">
    <property type="entry name" value="D-Ala_lig_Van_CS"/>
</dbReference>
<sequence length="300" mass="31994">MRVLLIAGGWSTEREVSLCGAKAVRAALEQLGHDVTFLDLSESFDSLIETARRHDFAFINLHGAPGEDGLVQAMLDTVGCPYQGSGPAGSFLALNKAAAKNVFRANGILTPDWQLVTSHPDADWKPAMPCPLFAKPNTGGSSLGMSMVRSEEELAPALDKIFALGETALLEPLVRGKEVTCSILGDEALPLILIEPTAKAGYFDYDNKYKPGMAREICPAPIDETVAKKISTATLTAHRSLGLYGYSRGDFIVDGDTAYLLEMNTLPGMTPTSLVPQAAAQAGMDFPALIGRLIELGLAR</sequence>
<comment type="caution">
    <text evidence="18">The sequence shown here is derived from an EMBL/GenBank/DDBJ whole genome shotgun (WGS) entry which is preliminary data.</text>
</comment>
<gene>
    <name evidence="13" type="primary">ddl</name>
    <name evidence="18" type="ORF">GGQ74_000703</name>
</gene>
<dbReference type="Gene3D" id="3.30.1490.20">
    <property type="entry name" value="ATP-grasp fold, A domain"/>
    <property type="match status" value="1"/>
</dbReference>
<evidence type="ECO:0000256" key="1">
    <source>
        <dbReference type="ARBA" id="ARBA00001936"/>
    </source>
</evidence>
<dbReference type="InterPro" id="IPR005905">
    <property type="entry name" value="D_ala_D_ala"/>
</dbReference>
<evidence type="ECO:0000256" key="9">
    <source>
        <dbReference type="ARBA" id="ARBA00022960"/>
    </source>
</evidence>
<feature type="binding site" evidence="15">
    <location>
        <position position="264"/>
    </location>
    <ligand>
        <name>Mg(2+)</name>
        <dbReference type="ChEBI" id="CHEBI:18420"/>
        <label>2</label>
    </ligand>
</feature>
<evidence type="ECO:0000256" key="7">
    <source>
        <dbReference type="ARBA" id="ARBA00022741"/>
    </source>
</evidence>
<dbReference type="GO" id="GO:0008716">
    <property type="term" value="F:D-alanine-D-alanine ligase activity"/>
    <property type="evidence" value="ECO:0007669"/>
    <property type="project" value="UniProtKB-UniRule"/>
</dbReference>
<evidence type="ECO:0000256" key="6">
    <source>
        <dbReference type="ARBA" id="ARBA00022598"/>
    </source>
</evidence>
<dbReference type="GO" id="GO:0046872">
    <property type="term" value="F:metal ion binding"/>
    <property type="evidence" value="ECO:0007669"/>
    <property type="project" value="UniProtKB-KW"/>
</dbReference>
<dbReference type="Pfam" id="PF07478">
    <property type="entry name" value="Dala_Dala_lig_C"/>
    <property type="match status" value="1"/>
</dbReference>
<evidence type="ECO:0000313" key="19">
    <source>
        <dbReference type="Proteomes" id="UP000580856"/>
    </source>
</evidence>
<comment type="function">
    <text evidence="13">Cell wall formation.</text>
</comment>
<feature type="active site" evidence="14">
    <location>
        <position position="141"/>
    </location>
</feature>
<feature type="domain" description="ATP-grasp" evidence="17">
    <location>
        <begin position="100"/>
        <end position="295"/>
    </location>
</feature>
<dbReference type="GO" id="GO:0005737">
    <property type="term" value="C:cytoplasm"/>
    <property type="evidence" value="ECO:0007669"/>
    <property type="project" value="UniProtKB-SubCell"/>
</dbReference>
<evidence type="ECO:0000256" key="5">
    <source>
        <dbReference type="ARBA" id="ARBA00022490"/>
    </source>
</evidence>
<dbReference type="Gene3D" id="3.30.470.20">
    <property type="entry name" value="ATP-grasp fold, B domain"/>
    <property type="match status" value="1"/>
</dbReference>
<dbReference type="PROSITE" id="PS00843">
    <property type="entry name" value="DALA_DALA_LIGASE_1"/>
    <property type="match status" value="1"/>
</dbReference>
<dbReference type="NCBIfam" id="TIGR01205">
    <property type="entry name" value="D_ala_D_alaTIGR"/>
    <property type="match status" value="1"/>
</dbReference>
<evidence type="ECO:0000259" key="17">
    <source>
        <dbReference type="PROSITE" id="PS50975"/>
    </source>
</evidence>
<proteinExistence type="inferred from homology"/>
<dbReference type="GO" id="GO:0008360">
    <property type="term" value="P:regulation of cell shape"/>
    <property type="evidence" value="ECO:0007669"/>
    <property type="project" value="UniProtKB-KW"/>
</dbReference>
<evidence type="ECO:0000256" key="13">
    <source>
        <dbReference type="HAMAP-Rule" id="MF_00047"/>
    </source>
</evidence>
<dbReference type="UniPathway" id="UPA00219"/>
<dbReference type="GO" id="GO:0009252">
    <property type="term" value="P:peptidoglycan biosynthetic process"/>
    <property type="evidence" value="ECO:0007669"/>
    <property type="project" value="UniProtKB-UniRule"/>
</dbReference>
<evidence type="ECO:0000256" key="12">
    <source>
        <dbReference type="ARBA" id="ARBA00047614"/>
    </source>
</evidence>
<dbReference type="PANTHER" id="PTHR23132:SF23">
    <property type="entry name" value="D-ALANINE--D-ALANINE LIGASE B"/>
    <property type="match status" value="1"/>
</dbReference>
<evidence type="ECO:0000256" key="4">
    <source>
        <dbReference type="ARBA" id="ARBA00012216"/>
    </source>
</evidence>
<dbReference type="PIRSF" id="PIRSF039102">
    <property type="entry name" value="Ddl/VanB"/>
    <property type="match status" value="1"/>
</dbReference>
<dbReference type="InterPro" id="IPR016185">
    <property type="entry name" value="PreATP-grasp_dom_sf"/>
</dbReference>
<dbReference type="InterPro" id="IPR011095">
    <property type="entry name" value="Dala_Dala_lig_C"/>
</dbReference>
<protein>
    <recommendedName>
        <fullName evidence="4 13">D-alanine--D-alanine ligase</fullName>
        <ecNumber evidence="4 13">6.3.2.4</ecNumber>
    </recommendedName>
    <alternativeName>
        <fullName evidence="13">D-Ala-D-Ala ligase</fullName>
    </alternativeName>
    <alternativeName>
        <fullName evidence="13">D-alanylalanine synthetase</fullName>
    </alternativeName>
</protein>
<comment type="similarity">
    <text evidence="3 13">Belongs to the D-alanine--D-alanine ligase family.</text>
</comment>
<reference evidence="18 19" key="1">
    <citation type="submission" date="2020-03" db="EMBL/GenBank/DDBJ databases">
        <title>Genomic Encyclopedia of Type Strains, Phase IV (KMG-IV): sequencing the most valuable type-strain genomes for metagenomic binning, comparative biology and taxonomic classification.</title>
        <authorList>
            <person name="Goeker M."/>
        </authorList>
    </citation>
    <scope>NUCLEOTIDE SEQUENCE [LARGE SCALE GENOMIC DNA]</scope>
    <source>
        <strain evidence="18 19">DSM 24233</strain>
    </source>
</reference>
<organism evidence="18 19">
    <name type="scientific">Desulfobaculum xiamenense</name>
    <dbReference type="NCBI Taxonomy" id="995050"/>
    <lineage>
        <taxon>Bacteria</taxon>
        <taxon>Pseudomonadati</taxon>
        <taxon>Thermodesulfobacteriota</taxon>
        <taxon>Desulfovibrionia</taxon>
        <taxon>Desulfovibrionales</taxon>
        <taxon>Desulfovibrionaceae</taxon>
        <taxon>Desulfobaculum</taxon>
    </lineage>
</organism>
<keyword evidence="11 13" id="KW-0961">Cell wall biogenesis/degradation</keyword>
<evidence type="ECO:0000256" key="10">
    <source>
        <dbReference type="ARBA" id="ARBA00022984"/>
    </source>
</evidence>
<keyword evidence="6 13" id="KW-0436">Ligase</keyword>
<keyword evidence="19" id="KW-1185">Reference proteome</keyword>
<name>A0A846QLJ6_9BACT</name>
<comment type="pathway">
    <text evidence="13">Cell wall biogenesis; peptidoglycan biosynthesis.</text>
</comment>
<keyword evidence="15" id="KW-0464">Manganese</keyword>
<dbReference type="NCBIfam" id="NF002378">
    <property type="entry name" value="PRK01372.1"/>
    <property type="match status" value="1"/>
</dbReference>
<dbReference type="AlphaFoldDB" id="A0A846QLJ6"/>
<dbReference type="GO" id="GO:0071555">
    <property type="term" value="P:cell wall organization"/>
    <property type="evidence" value="ECO:0007669"/>
    <property type="project" value="UniProtKB-KW"/>
</dbReference>
<dbReference type="PROSITE" id="PS50975">
    <property type="entry name" value="ATP_GRASP"/>
    <property type="match status" value="1"/>
</dbReference>
<evidence type="ECO:0000256" key="11">
    <source>
        <dbReference type="ARBA" id="ARBA00023316"/>
    </source>
</evidence>
<evidence type="ECO:0000256" key="2">
    <source>
        <dbReference type="ARBA" id="ARBA00004496"/>
    </source>
</evidence>
<feature type="active site" evidence="14">
    <location>
        <position position="13"/>
    </location>
</feature>
<evidence type="ECO:0000256" key="16">
    <source>
        <dbReference type="PROSITE-ProRule" id="PRU00409"/>
    </source>
</evidence>
<evidence type="ECO:0000256" key="15">
    <source>
        <dbReference type="PIRSR" id="PIRSR039102-3"/>
    </source>
</evidence>
<dbReference type="InterPro" id="IPR011761">
    <property type="entry name" value="ATP-grasp"/>
</dbReference>
<evidence type="ECO:0000256" key="14">
    <source>
        <dbReference type="PIRSR" id="PIRSR039102-1"/>
    </source>
</evidence>
<dbReference type="EC" id="6.3.2.4" evidence="4 13"/>
<evidence type="ECO:0000313" key="18">
    <source>
        <dbReference type="EMBL" id="NJB67063.1"/>
    </source>
</evidence>
<feature type="active site" evidence="14">
    <location>
        <position position="273"/>
    </location>
</feature>
<dbReference type="Proteomes" id="UP000580856">
    <property type="component" value="Unassembled WGS sequence"/>
</dbReference>
<accession>A0A846QLJ6</accession>
<keyword evidence="5 13" id="KW-0963">Cytoplasm</keyword>
<dbReference type="SUPFAM" id="SSF56059">
    <property type="entry name" value="Glutathione synthetase ATP-binding domain-like"/>
    <property type="match status" value="1"/>
</dbReference>
<keyword evidence="7 16" id="KW-0547">Nucleotide-binding</keyword>
<evidence type="ECO:0000256" key="3">
    <source>
        <dbReference type="ARBA" id="ARBA00010871"/>
    </source>
</evidence>
<dbReference type="EMBL" id="JAATJA010000001">
    <property type="protein sequence ID" value="NJB67063.1"/>
    <property type="molecule type" value="Genomic_DNA"/>
</dbReference>
<keyword evidence="10 13" id="KW-0573">Peptidoglycan synthesis</keyword>
<keyword evidence="15" id="KW-0460">Magnesium</keyword>
<comment type="catalytic activity">
    <reaction evidence="12 13">
        <text>2 D-alanine + ATP = D-alanyl-D-alanine + ADP + phosphate + H(+)</text>
        <dbReference type="Rhea" id="RHEA:11224"/>
        <dbReference type="ChEBI" id="CHEBI:15378"/>
        <dbReference type="ChEBI" id="CHEBI:30616"/>
        <dbReference type="ChEBI" id="CHEBI:43474"/>
        <dbReference type="ChEBI" id="CHEBI:57416"/>
        <dbReference type="ChEBI" id="CHEBI:57822"/>
        <dbReference type="ChEBI" id="CHEBI:456216"/>
        <dbReference type="EC" id="6.3.2.4"/>
    </reaction>
</comment>
<dbReference type="RefSeq" id="WP_167940150.1">
    <property type="nucleotide sequence ID" value="NZ_JAATJA010000001.1"/>
</dbReference>
<keyword evidence="8 16" id="KW-0067">ATP-binding</keyword>
<dbReference type="GO" id="GO:0005524">
    <property type="term" value="F:ATP binding"/>
    <property type="evidence" value="ECO:0007669"/>
    <property type="project" value="UniProtKB-UniRule"/>
</dbReference>
<feature type="binding site" evidence="15">
    <location>
        <position position="250"/>
    </location>
    <ligand>
        <name>Mg(2+)</name>
        <dbReference type="ChEBI" id="CHEBI:18420"/>
        <label>1</label>
    </ligand>
</feature>
<dbReference type="InterPro" id="IPR013815">
    <property type="entry name" value="ATP_grasp_subdomain_1"/>
</dbReference>
<dbReference type="Gene3D" id="3.40.50.20">
    <property type="match status" value="1"/>
</dbReference>
<comment type="cofactor">
    <cofactor evidence="1">
        <name>Mn(2+)</name>
        <dbReference type="ChEBI" id="CHEBI:29035"/>
    </cofactor>
</comment>
<feature type="binding site" evidence="15">
    <location>
        <position position="262"/>
    </location>
    <ligand>
        <name>Mg(2+)</name>
        <dbReference type="ChEBI" id="CHEBI:18420"/>
        <label>2</label>
    </ligand>
</feature>
<feature type="binding site" evidence="15">
    <location>
        <position position="262"/>
    </location>
    <ligand>
        <name>Mg(2+)</name>
        <dbReference type="ChEBI" id="CHEBI:18420"/>
        <label>1</label>
    </ligand>
</feature>
<dbReference type="PANTHER" id="PTHR23132">
    <property type="entry name" value="D-ALANINE--D-ALANINE LIGASE"/>
    <property type="match status" value="1"/>
</dbReference>